<proteinExistence type="predicted"/>
<dbReference type="EMBL" id="DSLG01000004">
    <property type="protein sequence ID" value="HEA87009.1"/>
    <property type="molecule type" value="Genomic_DNA"/>
</dbReference>
<evidence type="ECO:0000313" key="1">
    <source>
        <dbReference type="EMBL" id="HEA87009.1"/>
    </source>
</evidence>
<accession>A0A7C1SQW5</accession>
<comment type="caution">
    <text evidence="1">The sequence shown here is derived from an EMBL/GenBank/DDBJ whole genome shotgun (WGS) entry which is preliminary data.</text>
</comment>
<dbReference type="AlphaFoldDB" id="A0A7C1SQW5"/>
<evidence type="ECO:0000313" key="3">
    <source>
        <dbReference type="EMBL" id="HFJ53908.1"/>
    </source>
</evidence>
<dbReference type="EMBL" id="DSTU01000005">
    <property type="protein sequence ID" value="HFJ53908.1"/>
    <property type="molecule type" value="Genomic_DNA"/>
</dbReference>
<name>A0A7C1SQW5_UNCW3</name>
<evidence type="ECO:0000313" key="2">
    <source>
        <dbReference type="EMBL" id="HEE18247.1"/>
    </source>
</evidence>
<organism evidence="1">
    <name type="scientific">candidate division WOR-3 bacterium</name>
    <dbReference type="NCBI Taxonomy" id="2052148"/>
    <lineage>
        <taxon>Bacteria</taxon>
        <taxon>Bacteria division WOR-3</taxon>
    </lineage>
</organism>
<gene>
    <name evidence="2" type="ORF">ENP62_01685</name>
    <name evidence="1" type="ORF">ENP94_03255</name>
    <name evidence="3" type="ORF">ENS16_04375</name>
</gene>
<sequence length="218" mass="24640">MPPPPFDRILPGTSLTYGHNPNEPYGKLFLIIPSSVSSEYGFFQTWAGFGSSLNWERLPVPAGVTPAQDASICYFYNPFRIPPEEKVLAVFDNRRDIWSYDVQTRSWTRERDIWGFSPVGKGVSLRFGGFGTVCGQPVTRFYLIKGEGSSEFMVYNRLYGNGNEIKAPFPYWEFLAPFGKGIITDTFFYPGADMALWPPVPFMALTPTYIYAMQGRSS</sequence>
<dbReference type="EMBL" id="DSKA01000125">
    <property type="protein sequence ID" value="HEE18247.1"/>
    <property type="molecule type" value="Genomic_DNA"/>
</dbReference>
<protein>
    <submittedName>
        <fullName evidence="1">Uncharacterized protein</fullName>
    </submittedName>
</protein>
<reference evidence="1" key="1">
    <citation type="journal article" date="2020" name="mSystems">
        <title>Genome- and Community-Level Interaction Insights into Carbon Utilization and Element Cycling Functions of Hydrothermarchaeota in Hydrothermal Sediment.</title>
        <authorList>
            <person name="Zhou Z."/>
            <person name="Liu Y."/>
            <person name="Xu W."/>
            <person name="Pan J."/>
            <person name="Luo Z.H."/>
            <person name="Li M."/>
        </authorList>
    </citation>
    <scope>NUCLEOTIDE SEQUENCE [LARGE SCALE GENOMIC DNA]</scope>
    <source>
        <strain evidence="2">SpSt-236</strain>
        <strain evidence="1">SpSt-265</strain>
        <strain evidence="3">SpSt-465</strain>
    </source>
</reference>